<organism evidence="1">
    <name type="scientific">Rhizophora mucronata</name>
    <name type="common">Asiatic mangrove</name>
    <dbReference type="NCBI Taxonomy" id="61149"/>
    <lineage>
        <taxon>Eukaryota</taxon>
        <taxon>Viridiplantae</taxon>
        <taxon>Streptophyta</taxon>
        <taxon>Embryophyta</taxon>
        <taxon>Tracheophyta</taxon>
        <taxon>Spermatophyta</taxon>
        <taxon>Magnoliopsida</taxon>
        <taxon>eudicotyledons</taxon>
        <taxon>Gunneridae</taxon>
        <taxon>Pentapetalae</taxon>
        <taxon>rosids</taxon>
        <taxon>fabids</taxon>
        <taxon>Malpighiales</taxon>
        <taxon>Rhizophoraceae</taxon>
        <taxon>Rhizophora</taxon>
    </lineage>
</organism>
<reference evidence="1" key="1">
    <citation type="submission" date="2018-02" db="EMBL/GenBank/DDBJ databases">
        <title>Rhizophora mucronata_Transcriptome.</title>
        <authorList>
            <person name="Meera S.P."/>
            <person name="Sreeshan A."/>
            <person name="Augustine A."/>
        </authorList>
    </citation>
    <scope>NUCLEOTIDE SEQUENCE</scope>
    <source>
        <tissue evidence="1">Leaf</tissue>
    </source>
</reference>
<sequence length="31" mass="3603">MINPFVLLVTILLNIASRVLHSSRRVVRKKE</sequence>
<dbReference type="EMBL" id="GGEC01089366">
    <property type="protein sequence ID" value="MBX69850.1"/>
    <property type="molecule type" value="Transcribed_RNA"/>
</dbReference>
<evidence type="ECO:0000313" key="1">
    <source>
        <dbReference type="EMBL" id="MBX69850.1"/>
    </source>
</evidence>
<proteinExistence type="predicted"/>
<protein>
    <submittedName>
        <fullName evidence="1">Uncharacterized protein</fullName>
    </submittedName>
</protein>
<name>A0A2P2QS71_RHIMU</name>
<accession>A0A2P2QS71</accession>
<dbReference type="AlphaFoldDB" id="A0A2P2QS71"/>